<proteinExistence type="predicted"/>
<dbReference type="InterPro" id="IPR007060">
    <property type="entry name" value="FtsL/DivIC"/>
</dbReference>
<dbReference type="EMBL" id="LJGU01000131">
    <property type="protein sequence ID" value="OEV01648.1"/>
    <property type="molecule type" value="Genomic_DNA"/>
</dbReference>
<dbReference type="RefSeq" id="WP_070197442.1">
    <property type="nucleotide sequence ID" value="NZ_LJGU01000131.1"/>
</dbReference>
<evidence type="ECO:0000256" key="1">
    <source>
        <dbReference type="SAM" id="MobiDB-lite"/>
    </source>
</evidence>
<name>A0A1E7KCI4_9ACTN</name>
<feature type="region of interest" description="Disordered" evidence="1">
    <location>
        <begin position="64"/>
        <end position="125"/>
    </location>
</feature>
<evidence type="ECO:0000313" key="4">
    <source>
        <dbReference type="Proteomes" id="UP000176101"/>
    </source>
</evidence>
<dbReference type="OrthoDB" id="3873701at2"/>
<evidence type="ECO:0000313" key="3">
    <source>
        <dbReference type="EMBL" id="OEV01648.1"/>
    </source>
</evidence>
<reference evidence="3 4" key="1">
    <citation type="journal article" date="2016" name="Front. Microbiol.">
        <title>Comparative Genomics Analysis of Streptomyces Species Reveals Their Adaptation to the Marine Environment and Their Diversity at the Genomic Level.</title>
        <authorList>
            <person name="Tian X."/>
            <person name="Zhang Z."/>
            <person name="Yang T."/>
            <person name="Chen M."/>
            <person name="Li J."/>
            <person name="Chen F."/>
            <person name="Yang J."/>
            <person name="Li W."/>
            <person name="Zhang B."/>
            <person name="Zhang Z."/>
            <person name="Wu J."/>
            <person name="Zhang C."/>
            <person name="Long L."/>
            <person name="Xiao J."/>
        </authorList>
    </citation>
    <scope>NUCLEOTIDE SEQUENCE [LARGE SCALE GENOMIC DNA]</scope>
    <source>
        <strain evidence="3 4">SCSIO 02100</strain>
    </source>
</reference>
<keyword evidence="4" id="KW-1185">Reference proteome</keyword>
<dbReference type="STRING" id="1075402.AN216_16505"/>
<protein>
    <recommendedName>
        <fullName evidence="5">Cell division protein FtsL</fullName>
    </recommendedName>
</protein>
<accession>A0A1E7KCI4</accession>
<gene>
    <name evidence="3" type="ORF">AN216_16505</name>
</gene>
<keyword evidence="2" id="KW-1133">Transmembrane helix</keyword>
<feature type="compositionally biased region" description="Polar residues" evidence="1">
    <location>
        <begin position="68"/>
        <end position="80"/>
    </location>
</feature>
<keyword evidence="2" id="KW-0812">Transmembrane</keyword>
<dbReference type="AlphaFoldDB" id="A0A1E7KCI4"/>
<sequence length="125" mass="13151">MTAARRLARLANLTPAGGARAARTPYVLLIVLLLGSGLLALLFLNASVNQDSFELTELKQENRELSDEQQALEQEVNSYSAPGALEERARELGMVPGGPPAFLAPDGSVRGSPKPAPDEEGGDAP</sequence>
<evidence type="ECO:0000256" key="2">
    <source>
        <dbReference type="SAM" id="Phobius"/>
    </source>
</evidence>
<evidence type="ECO:0008006" key="5">
    <source>
        <dbReference type="Google" id="ProtNLM"/>
    </source>
</evidence>
<feature type="transmembrane region" description="Helical" evidence="2">
    <location>
        <begin position="26"/>
        <end position="44"/>
    </location>
</feature>
<keyword evidence="2" id="KW-0472">Membrane</keyword>
<organism evidence="3 4">
    <name type="scientific">Streptomyces oceani</name>
    <dbReference type="NCBI Taxonomy" id="1075402"/>
    <lineage>
        <taxon>Bacteria</taxon>
        <taxon>Bacillati</taxon>
        <taxon>Actinomycetota</taxon>
        <taxon>Actinomycetes</taxon>
        <taxon>Kitasatosporales</taxon>
        <taxon>Streptomycetaceae</taxon>
        <taxon>Streptomyces</taxon>
    </lineage>
</organism>
<dbReference type="Proteomes" id="UP000176101">
    <property type="component" value="Unassembled WGS sequence"/>
</dbReference>
<dbReference type="Pfam" id="PF04977">
    <property type="entry name" value="DivIC"/>
    <property type="match status" value="1"/>
</dbReference>
<dbReference type="PATRIC" id="fig|1075402.3.peg.2238"/>
<comment type="caution">
    <text evidence="3">The sequence shown here is derived from an EMBL/GenBank/DDBJ whole genome shotgun (WGS) entry which is preliminary data.</text>
</comment>